<feature type="transmembrane region" description="Helical" evidence="1">
    <location>
        <begin position="78"/>
        <end position="95"/>
    </location>
</feature>
<evidence type="ECO:0000313" key="3">
    <source>
        <dbReference type="Proteomes" id="UP000243459"/>
    </source>
</evidence>
<keyword evidence="1" id="KW-1133">Transmembrane helix</keyword>
<keyword evidence="1" id="KW-0472">Membrane</keyword>
<sequence>MQEGGLLLLYLAEFKSCEKRKKQLINLWSSTSVGGRQQPCNLKGTRVHLVGWKHSLKFESRLFFQKCVHCCVRASRRIWHAVVIVVVMMLMAEFFEMGQFIPEI</sequence>
<evidence type="ECO:0000313" key="2">
    <source>
        <dbReference type="EMBL" id="ONK75798.1"/>
    </source>
</evidence>
<name>A0A5P1FBP6_ASPOF</name>
<keyword evidence="3" id="KW-1185">Reference proteome</keyword>
<evidence type="ECO:0000256" key="1">
    <source>
        <dbReference type="SAM" id="Phobius"/>
    </source>
</evidence>
<organism evidence="2 3">
    <name type="scientific">Asparagus officinalis</name>
    <name type="common">Garden asparagus</name>
    <dbReference type="NCBI Taxonomy" id="4686"/>
    <lineage>
        <taxon>Eukaryota</taxon>
        <taxon>Viridiplantae</taxon>
        <taxon>Streptophyta</taxon>
        <taxon>Embryophyta</taxon>
        <taxon>Tracheophyta</taxon>
        <taxon>Spermatophyta</taxon>
        <taxon>Magnoliopsida</taxon>
        <taxon>Liliopsida</taxon>
        <taxon>Asparagales</taxon>
        <taxon>Asparagaceae</taxon>
        <taxon>Asparagoideae</taxon>
        <taxon>Asparagus</taxon>
    </lineage>
</organism>
<protein>
    <submittedName>
        <fullName evidence="2">Uncharacterized protein</fullName>
    </submittedName>
</protein>
<dbReference type="Proteomes" id="UP000243459">
    <property type="component" value="Chromosome 3"/>
</dbReference>
<accession>A0A5P1FBP6</accession>
<dbReference type="EMBL" id="CM007383">
    <property type="protein sequence ID" value="ONK75798.1"/>
    <property type="molecule type" value="Genomic_DNA"/>
</dbReference>
<reference evidence="3" key="1">
    <citation type="journal article" date="2017" name="Nat. Commun.">
        <title>The asparagus genome sheds light on the origin and evolution of a young Y chromosome.</title>
        <authorList>
            <person name="Harkess A."/>
            <person name="Zhou J."/>
            <person name="Xu C."/>
            <person name="Bowers J.E."/>
            <person name="Van der Hulst R."/>
            <person name="Ayyampalayam S."/>
            <person name="Mercati F."/>
            <person name="Riccardi P."/>
            <person name="McKain M.R."/>
            <person name="Kakrana A."/>
            <person name="Tang H."/>
            <person name="Ray J."/>
            <person name="Groenendijk J."/>
            <person name="Arikit S."/>
            <person name="Mathioni S.M."/>
            <person name="Nakano M."/>
            <person name="Shan H."/>
            <person name="Telgmann-Rauber A."/>
            <person name="Kanno A."/>
            <person name="Yue Z."/>
            <person name="Chen H."/>
            <person name="Li W."/>
            <person name="Chen Y."/>
            <person name="Xu X."/>
            <person name="Zhang Y."/>
            <person name="Luo S."/>
            <person name="Chen H."/>
            <person name="Gao J."/>
            <person name="Mao Z."/>
            <person name="Pires J.C."/>
            <person name="Luo M."/>
            <person name="Kudrna D."/>
            <person name="Wing R.A."/>
            <person name="Meyers B.C."/>
            <person name="Yi K."/>
            <person name="Kong H."/>
            <person name="Lavrijsen P."/>
            <person name="Sunseri F."/>
            <person name="Falavigna A."/>
            <person name="Ye Y."/>
            <person name="Leebens-Mack J.H."/>
            <person name="Chen G."/>
        </authorList>
    </citation>
    <scope>NUCLEOTIDE SEQUENCE [LARGE SCALE GENOMIC DNA]</scope>
    <source>
        <strain evidence="3">cv. DH0086</strain>
    </source>
</reference>
<dbReference type="AlphaFoldDB" id="A0A5P1FBP6"/>
<gene>
    <name evidence="2" type="ORF">A4U43_C03F20660</name>
</gene>
<keyword evidence="1" id="KW-0812">Transmembrane</keyword>
<proteinExistence type="predicted"/>
<dbReference type="Gramene" id="ONK75798">
    <property type="protein sequence ID" value="ONK75798"/>
    <property type="gene ID" value="A4U43_C03F20660"/>
</dbReference>